<accession>A0ABD6EAN9</accession>
<dbReference type="Proteomes" id="UP001608902">
    <property type="component" value="Unassembled WGS sequence"/>
</dbReference>
<comment type="caution">
    <text evidence="2">The sequence shown here is derived from an EMBL/GenBank/DDBJ whole genome shotgun (WGS) entry which is preliminary data.</text>
</comment>
<evidence type="ECO:0000313" key="3">
    <source>
        <dbReference type="Proteomes" id="UP001608902"/>
    </source>
</evidence>
<proteinExistence type="predicted"/>
<sequence length="114" mass="12781">MLLPTLTVSWMQYSHGLIAELDMKRRILPATALFSVENSLGNEDRRDALALLGDLITMIKAKMNNENTQRRSLSPGHSAVRSQQKKSQQRNLKDWLTGILARNILLGKSAIRPG</sequence>
<name>A0ABD6EAN9_9BILA</name>
<dbReference type="AlphaFoldDB" id="A0ABD6EAN9"/>
<protein>
    <submittedName>
        <fullName evidence="2">Uncharacterized protein</fullName>
    </submittedName>
</protein>
<gene>
    <name evidence="2" type="ORF">AB6A40_001913</name>
</gene>
<feature type="region of interest" description="Disordered" evidence="1">
    <location>
        <begin position="66"/>
        <end position="91"/>
    </location>
</feature>
<dbReference type="EMBL" id="JBGFUD010000769">
    <property type="protein sequence ID" value="MFH4975204.1"/>
    <property type="molecule type" value="Genomic_DNA"/>
</dbReference>
<reference evidence="2 3" key="1">
    <citation type="submission" date="2024-08" db="EMBL/GenBank/DDBJ databases">
        <title>Gnathostoma spinigerum genome.</title>
        <authorList>
            <person name="Gonzalez-Bertolin B."/>
            <person name="Monzon S."/>
            <person name="Zaballos A."/>
            <person name="Jimenez P."/>
            <person name="Dekumyoy P."/>
            <person name="Varona S."/>
            <person name="Cuesta I."/>
            <person name="Sumanam S."/>
            <person name="Adisakwattana P."/>
            <person name="Gasser R.B."/>
            <person name="Hernandez-Gonzalez A."/>
            <person name="Young N.D."/>
            <person name="Perteguer M.J."/>
        </authorList>
    </citation>
    <scope>NUCLEOTIDE SEQUENCE [LARGE SCALE GENOMIC DNA]</scope>
    <source>
        <strain evidence="2">AL3</strain>
        <tissue evidence="2">Liver</tissue>
    </source>
</reference>
<evidence type="ECO:0000313" key="2">
    <source>
        <dbReference type="EMBL" id="MFH4975204.1"/>
    </source>
</evidence>
<evidence type="ECO:0000256" key="1">
    <source>
        <dbReference type="SAM" id="MobiDB-lite"/>
    </source>
</evidence>
<keyword evidence="3" id="KW-1185">Reference proteome</keyword>
<organism evidence="2 3">
    <name type="scientific">Gnathostoma spinigerum</name>
    <dbReference type="NCBI Taxonomy" id="75299"/>
    <lineage>
        <taxon>Eukaryota</taxon>
        <taxon>Metazoa</taxon>
        <taxon>Ecdysozoa</taxon>
        <taxon>Nematoda</taxon>
        <taxon>Chromadorea</taxon>
        <taxon>Rhabditida</taxon>
        <taxon>Spirurina</taxon>
        <taxon>Gnathostomatomorpha</taxon>
        <taxon>Gnathostomatoidea</taxon>
        <taxon>Gnathostomatidae</taxon>
        <taxon>Gnathostoma</taxon>
    </lineage>
</organism>